<feature type="region of interest" description="Disordered" evidence="1">
    <location>
        <begin position="38"/>
        <end position="58"/>
    </location>
</feature>
<reference evidence="3 4" key="1">
    <citation type="submission" date="2021-01" db="EMBL/GenBank/DDBJ databases">
        <title>Brevundimonas vitis sp. nov., an bacterium isolated from grape (Vitis vinifera).</title>
        <authorList>
            <person name="Jiang L."/>
            <person name="Lee J."/>
        </authorList>
    </citation>
    <scope>NUCLEOTIDE SEQUENCE [LARGE SCALE GENOMIC DNA]</scope>
    <source>
        <strain evidence="3 4">GRTSA-9</strain>
    </source>
</reference>
<dbReference type="Gene3D" id="1.20.1260.10">
    <property type="match status" value="1"/>
</dbReference>
<dbReference type="Pfam" id="PF03713">
    <property type="entry name" value="DUF305"/>
    <property type="match status" value="1"/>
</dbReference>
<evidence type="ECO:0000259" key="2">
    <source>
        <dbReference type="Pfam" id="PF03713"/>
    </source>
</evidence>
<accession>A0ABX7BPP3</accession>
<protein>
    <submittedName>
        <fullName evidence="3">DUF305 domain-containing protein</fullName>
    </submittedName>
</protein>
<keyword evidence="4" id="KW-1185">Reference proteome</keyword>
<dbReference type="EMBL" id="CP067977">
    <property type="protein sequence ID" value="QQQ19526.1"/>
    <property type="molecule type" value="Genomic_DNA"/>
</dbReference>
<gene>
    <name evidence="3" type="ORF">JIP62_05385</name>
</gene>
<organism evidence="3 4">
    <name type="scientific">Brevundimonas vitisensis</name>
    <dbReference type="NCBI Taxonomy" id="2800818"/>
    <lineage>
        <taxon>Bacteria</taxon>
        <taxon>Pseudomonadati</taxon>
        <taxon>Pseudomonadota</taxon>
        <taxon>Alphaproteobacteria</taxon>
        <taxon>Caulobacterales</taxon>
        <taxon>Caulobacteraceae</taxon>
        <taxon>Brevundimonas</taxon>
    </lineage>
</organism>
<feature type="domain" description="DUF305" evidence="2">
    <location>
        <begin position="55"/>
        <end position="112"/>
    </location>
</feature>
<dbReference type="InterPro" id="IPR005183">
    <property type="entry name" value="DUF305_CopM-like"/>
</dbReference>
<sequence>MRSSISFMLALSILLLGGCEGGGDPVEQAVREASAARHAETVRDGEVSGPVAPAAPRSSADEAYIAQMTTHHETAIAQSRQILAGSNDPEVRRLAQTTIETSSIQLNQMRALQAAAN</sequence>
<evidence type="ECO:0000313" key="4">
    <source>
        <dbReference type="Proteomes" id="UP000595448"/>
    </source>
</evidence>
<evidence type="ECO:0000313" key="3">
    <source>
        <dbReference type="EMBL" id="QQQ19526.1"/>
    </source>
</evidence>
<proteinExistence type="predicted"/>
<dbReference type="InterPro" id="IPR012347">
    <property type="entry name" value="Ferritin-like"/>
</dbReference>
<dbReference type="RefSeq" id="WP_201103877.1">
    <property type="nucleotide sequence ID" value="NZ_CP067977.1"/>
</dbReference>
<evidence type="ECO:0000256" key="1">
    <source>
        <dbReference type="SAM" id="MobiDB-lite"/>
    </source>
</evidence>
<dbReference type="PROSITE" id="PS51257">
    <property type="entry name" value="PROKAR_LIPOPROTEIN"/>
    <property type="match status" value="1"/>
</dbReference>
<dbReference type="Proteomes" id="UP000595448">
    <property type="component" value="Chromosome"/>
</dbReference>
<name>A0ABX7BPP3_9CAUL</name>